<dbReference type="EC" id="2.3.2.26" evidence="3"/>
<dbReference type="Gene3D" id="3.90.1750.10">
    <property type="entry name" value="Hect, E3 ligase catalytic domains"/>
    <property type="match status" value="1"/>
</dbReference>
<dbReference type="SUPFAM" id="SSF56204">
    <property type="entry name" value="Hect, E3 ligase catalytic domain"/>
    <property type="match status" value="1"/>
</dbReference>
<keyword evidence="4" id="KW-0808">Transferase</keyword>
<comment type="pathway">
    <text evidence="2">Protein modification; protein ubiquitination.</text>
</comment>
<evidence type="ECO:0000256" key="1">
    <source>
        <dbReference type="ARBA" id="ARBA00000885"/>
    </source>
</evidence>
<evidence type="ECO:0000313" key="8">
    <source>
        <dbReference type="EMBL" id="CAK0903218.1"/>
    </source>
</evidence>
<dbReference type="Gene3D" id="3.30.2410.10">
    <property type="entry name" value="Hect, E3 ligase catalytic domain"/>
    <property type="match status" value="2"/>
</dbReference>
<evidence type="ECO:0000259" key="7">
    <source>
        <dbReference type="PROSITE" id="PS50237"/>
    </source>
</evidence>
<name>A0ABN9XWZ2_9DINO</name>
<dbReference type="SMART" id="SM00119">
    <property type="entry name" value="HECTc"/>
    <property type="match status" value="1"/>
</dbReference>
<reference evidence="8" key="1">
    <citation type="submission" date="2023-10" db="EMBL/GenBank/DDBJ databases">
        <authorList>
            <person name="Chen Y."/>
            <person name="Shah S."/>
            <person name="Dougan E. K."/>
            <person name="Thang M."/>
            <person name="Chan C."/>
        </authorList>
    </citation>
    <scope>NUCLEOTIDE SEQUENCE [LARGE SCALE GENOMIC DNA]</scope>
</reference>
<feature type="domain" description="HECT" evidence="7">
    <location>
        <begin position="171"/>
        <end position="491"/>
    </location>
</feature>
<dbReference type="Gene3D" id="3.30.2160.10">
    <property type="entry name" value="Hect, E3 ligase catalytic domain"/>
    <property type="match status" value="1"/>
</dbReference>
<dbReference type="Proteomes" id="UP001189429">
    <property type="component" value="Unassembled WGS sequence"/>
</dbReference>
<evidence type="ECO:0000256" key="5">
    <source>
        <dbReference type="ARBA" id="ARBA00022786"/>
    </source>
</evidence>
<dbReference type="InterPro" id="IPR035983">
    <property type="entry name" value="Hect_E3_ubiquitin_ligase"/>
</dbReference>
<keyword evidence="5 6" id="KW-0833">Ubl conjugation pathway</keyword>
<dbReference type="PROSITE" id="PS50237">
    <property type="entry name" value="HECT"/>
    <property type="match status" value="1"/>
</dbReference>
<dbReference type="InterPro" id="IPR000569">
    <property type="entry name" value="HECT_dom"/>
</dbReference>
<evidence type="ECO:0000256" key="2">
    <source>
        <dbReference type="ARBA" id="ARBA00004906"/>
    </source>
</evidence>
<dbReference type="Pfam" id="PF00632">
    <property type="entry name" value="HECT"/>
    <property type="match status" value="2"/>
</dbReference>
<accession>A0ABN9XWZ2</accession>
<organism evidence="8 9">
    <name type="scientific">Prorocentrum cordatum</name>
    <dbReference type="NCBI Taxonomy" id="2364126"/>
    <lineage>
        <taxon>Eukaryota</taxon>
        <taxon>Sar</taxon>
        <taxon>Alveolata</taxon>
        <taxon>Dinophyceae</taxon>
        <taxon>Prorocentrales</taxon>
        <taxon>Prorocentraceae</taxon>
        <taxon>Prorocentrum</taxon>
    </lineage>
</organism>
<evidence type="ECO:0000256" key="6">
    <source>
        <dbReference type="PROSITE-ProRule" id="PRU00104"/>
    </source>
</evidence>
<evidence type="ECO:0000313" key="9">
    <source>
        <dbReference type="Proteomes" id="UP001189429"/>
    </source>
</evidence>
<sequence length="503" mass="56722">MLPLDERQMDTDWFEGLWEHCQTTDADSDVVEPNTLIPLFREMVGMPNEEQKYRLECVAPLVPPFISRFADMLKEKEIPRELADLKEVLNTVLLDDSFVNSDFMEEISFYPCLLEFATKRGICISCSGLGSIHAVCDRVKLQMDSEDPIRLVVPRDNVLDGVCSSLNLQDHSAHIDVPVEIEFKTGLVDSAGQELVDEGEDQGGLRRQWLDRASRHFISSDLFRSPSSSSSSTAGVDAGGIAHQKPRGSVFVPSPESVCRHVQDDWEEQFELFGCILGFALLHKDTVPVHFGHNFLRAVFGMKTGPQDLLPLLESVDKTLHTKVKYVLDGSYRGLGDSLQDVLEQAGLPRVFAVDESSCAGLVGDTMLKESGDQIAVTEENKEEFVERLLDRLLISGLRRQEVVLRIGELMTLKEIEVMVCGADEVDVDDWQEHTRYENGYTKDSRPVQWFWDEPELFTVQRVAVTDRCPEAHTCANTIDLPEYTSREELKRIERRRAPSDGA</sequence>
<dbReference type="PANTHER" id="PTHR11254">
    <property type="entry name" value="HECT DOMAIN UBIQUITIN-PROTEIN LIGASE"/>
    <property type="match status" value="1"/>
</dbReference>
<keyword evidence="9" id="KW-1185">Reference proteome</keyword>
<protein>
    <recommendedName>
        <fullName evidence="3">HECT-type E3 ubiquitin transferase</fullName>
        <ecNumber evidence="3">2.3.2.26</ecNumber>
    </recommendedName>
</protein>
<dbReference type="EMBL" id="CAUYUJ010021182">
    <property type="protein sequence ID" value="CAK0903218.1"/>
    <property type="molecule type" value="Genomic_DNA"/>
</dbReference>
<comment type="caution">
    <text evidence="8">The sequence shown here is derived from an EMBL/GenBank/DDBJ whole genome shotgun (WGS) entry which is preliminary data.</text>
</comment>
<comment type="catalytic activity">
    <reaction evidence="1">
        <text>S-ubiquitinyl-[E2 ubiquitin-conjugating enzyme]-L-cysteine + [acceptor protein]-L-lysine = [E2 ubiquitin-conjugating enzyme]-L-cysteine + N(6)-ubiquitinyl-[acceptor protein]-L-lysine.</text>
        <dbReference type="EC" id="2.3.2.26"/>
    </reaction>
</comment>
<dbReference type="PANTHER" id="PTHR11254:SF440">
    <property type="entry name" value="E3 UBIQUITIN-PROTEIN LIGASE NEDD-4"/>
    <property type="match status" value="1"/>
</dbReference>
<feature type="active site" description="Glycyl thioester intermediate" evidence="6">
    <location>
        <position position="475"/>
    </location>
</feature>
<dbReference type="InterPro" id="IPR050409">
    <property type="entry name" value="E3_ubiq-protein_ligase"/>
</dbReference>
<proteinExistence type="predicted"/>
<evidence type="ECO:0000256" key="4">
    <source>
        <dbReference type="ARBA" id="ARBA00022679"/>
    </source>
</evidence>
<gene>
    <name evidence="8" type="ORF">PCOR1329_LOCUS79579</name>
</gene>
<evidence type="ECO:0000256" key="3">
    <source>
        <dbReference type="ARBA" id="ARBA00012485"/>
    </source>
</evidence>